<evidence type="ECO:0000313" key="4">
    <source>
        <dbReference type="Proteomes" id="UP001501442"/>
    </source>
</evidence>
<feature type="compositionally biased region" description="Low complexity" evidence="1">
    <location>
        <begin position="40"/>
        <end position="54"/>
    </location>
</feature>
<keyword evidence="2" id="KW-0732">Signal</keyword>
<dbReference type="EMBL" id="BAABHK010000001">
    <property type="protein sequence ID" value="GAA4621036.1"/>
    <property type="molecule type" value="Genomic_DNA"/>
</dbReference>
<dbReference type="RefSeq" id="WP_345429159.1">
    <property type="nucleotide sequence ID" value="NZ_BAABHK010000001.1"/>
</dbReference>
<dbReference type="Proteomes" id="UP001501442">
    <property type="component" value="Unassembled WGS sequence"/>
</dbReference>
<evidence type="ECO:0000313" key="3">
    <source>
        <dbReference type="EMBL" id="GAA4621036.1"/>
    </source>
</evidence>
<gene>
    <name evidence="3" type="ORF">GCM10023196_007330</name>
</gene>
<protein>
    <submittedName>
        <fullName evidence="3">Uncharacterized protein</fullName>
    </submittedName>
</protein>
<feature type="chain" id="PRO_5046887047" evidence="2">
    <location>
        <begin position="37"/>
        <end position="362"/>
    </location>
</feature>
<evidence type="ECO:0000256" key="2">
    <source>
        <dbReference type="SAM" id="SignalP"/>
    </source>
</evidence>
<comment type="caution">
    <text evidence="3">The sequence shown here is derived from an EMBL/GenBank/DDBJ whole genome shotgun (WGS) entry which is preliminary data.</text>
</comment>
<name>A0ABP8U2L1_9ACTN</name>
<sequence length="362" mass="38076">MHHPPTALRRLTLTIATTIIAALTAGITAATNPAHADALPTAPSTTSPAPVTPTDLDHALPSTARQGSTTLTAASADANAGTTSAASHGGCNDYIVGNTGFRIGVCINDRGTGTTAYPDIYVNKVGRYSGSCSIGIELWDYASHRYGGVTQAPCTGGHHTGSAYGPQKQPATVHTFVRLKINGTSFYFGNGHGDSPAIALGPSSFSQHLYNWDLPLNVKLGSVGVKVKSTIPNVFKELHRCFNCSFPIPGAPAGYPSFGQQLPLSDFFGAVQAPVKAYPYDSSGYIIYVAQPGHFDGAGSTVQFTFFNDGSGYTHLRVTAHAVNDTVLQWFSQGGAYARWQQFARVLGTNLVAHKEGTILGQ</sequence>
<feature type="signal peptide" evidence="2">
    <location>
        <begin position="1"/>
        <end position="36"/>
    </location>
</feature>
<accession>A0ABP8U2L1</accession>
<reference evidence="4" key="1">
    <citation type="journal article" date="2019" name="Int. J. Syst. Evol. Microbiol.">
        <title>The Global Catalogue of Microorganisms (GCM) 10K type strain sequencing project: providing services to taxonomists for standard genome sequencing and annotation.</title>
        <authorList>
            <consortium name="The Broad Institute Genomics Platform"/>
            <consortium name="The Broad Institute Genome Sequencing Center for Infectious Disease"/>
            <person name="Wu L."/>
            <person name="Ma J."/>
        </authorList>
    </citation>
    <scope>NUCLEOTIDE SEQUENCE [LARGE SCALE GENOMIC DNA]</scope>
    <source>
        <strain evidence="4">JCM 17939</strain>
    </source>
</reference>
<organism evidence="3 4">
    <name type="scientific">Actinoallomurus vinaceus</name>
    <dbReference type="NCBI Taxonomy" id="1080074"/>
    <lineage>
        <taxon>Bacteria</taxon>
        <taxon>Bacillati</taxon>
        <taxon>Actinomycetota</taxon>
        <taxon>Actinomycetes</taxon>
        <taxon>Streptosporangiales</taxon>
        <taxon>Thermomonosporaceae</taxon>
        <taxon>Actinoallomurus</taxon>
    </lineage>
</organism>
<evidence type="ECO:0000256" key="1">
    <source>
        <dbReference type="SAM" id="MobiDB-lite"/>
    </source>
</evidence>
<proteinExistence type="predicted"/>
<keyword evidence="4" id="KW-1185">Reference proteome</keyword>
<feature type="region of interest" description="Disordered" evidence="1">
    <location>
        <begin position="36"/>
        <end position="62"/>
    </location>
</feature>